<dbReference type="Gene3D" id="3.10.580.10">
    <property type="entry name" value="CBS-domain"/>
    <property type="match status" value="1"/>
</dbReference>
<dbReference type="PANTHER" id="PTHR43080">
    <property type="entry name" value="CBS DOMAIN-CONTAINING PROTEIN CBSX3, MITOCHONDRIAL"/>
    <property type="match status" value="1"/>
</dbReference>
<dbReference type="CDD" id="cd04629">
    <property type="entry name" value="CBS_pair_bac"/>
    <property type="match status" value="1"/>
</dbReference>
<keyword evidence="5" id="KW-1185">Reference proteome</keyword>
<evidence type="ECO:0000256" key="1">
    <source>
        <dbReference type="ARBA" id="ARBA00023122"/>
    </source>
</evidence>
<accession>A0AA41X3Y4</accession>
<feature type="domain" description="CBS" evidence="3">
    <location>
        <begin position="10"/>
        <end position="68"/>
    </location>
</feature>
<dbReference type="Proteomes" id="UP001165413">
    <property type="component" value="Unassembled WGS sequence"/>
</dbReference>
<dbReference type="RefSeq" id="WP_254099240.1">
    <property type="nucleotide sequence ID" value="NZ_JANATA010000005.1"/>
</dbReference>
<dbReference type="PROSITE" id="PS51371">
    <property type="entry name" value="CBS"/>
    <property type="match status" value="2"/>
</dbReference>
<feature type="domain" description="CBS" evidence="3">
    <location>
        <begin position="77"/>
        <end position="134"/>
    </location>
</feature>
<dbReference type="InterPro" id="IPR046342">
    <property type="entry name" value="CBS_dom_sf"/>
</dbReference>
<evidence type="ECO:0000259" key="3">
    <source>
        <dbReference type="PROSITE" id="PS51371"/>
    </source>
</evidence>
<keyword evidence="1 2" id="KW-0129">CBS domain</keyword>
<sequence length="139" mass="15491">MESLKVQDYMNKRPVKFSPEMPIAQAVEALLSSKQSGGPVIDAAGNLIGFLSEQDCLKQMLDSTYYREQIAHVDEVMVTEVSPVSPNDSILELTARFVKDGYKMYPVVDDSGCLIGVINRSDVLYAIDVHLKDEYKRTA</sequence>
<proteinExistence type="predicted"/>
<dbReference type="EMBL" id="JANATA010000005">
    <property type="protein sequence ID" value="MCP3428159.1"/>
    <property type="molecule type" value="Genomic_DNA"/>
</dbReference>
<name>A0AA41X3Y4_9ALTE</name>
<dbReference type="AlphaFoldDB" id="A0AA41X3Y4"/>
<dbReference type="Pfam" id="PF00571">
    <property type="entry name" value="CBS"/>
    <property type="match status" value="2"/>
</dbReference>
<organism evidence="4 5">
    <name type="scientific">Opacimonas viscosa</name>
    <dbReference type="NCBI Taxonomy" id="2961944"/>
    <lineage>
        <taxon>Bacteria</taxon>
        <taxon>Pseudomonadati</taxon>
        <taxon>Pseudomonadota</taxon>
        <taxon>Gammaproteobacteria</taxon>
        <taxon>Alteromonadales</taxon>
        <taxon>Alteromonadaceae</taxon>
        <taxon>Opacimonas</taxon>
    </lineage>
</organism>
<dbReference type="InterPro" id="IPR044729">
    <property type="entry name" value="CBS_bac"/>
</dbReference>
<comment type="caution">
    <text evidence="4">The sequence shown here is derived from an EMBL/GenBank/DDBJ whole genome shotgun (WGS) entry which is preliminary data.</text>
</comment>
<evidence type="ECO:0000313" key="4">
    <source>
        <dbReference type="EMBL" id="MCP3428159.1"/>
    </source>
</evidence>
<reference evidence="4" key="1">
    <citation type="submission" date="2022-07" db="EMBL/GenBank/DDBJ databases">
        <title>Characterization of the Novel Bacterium Alteromonas immobilis LMIT006 and Alteromonas gregis LMIT007.</title>
        <authorList>
            <person name="Lin X."/>
        </authorList>
    </citation>
    <scope>NUCLEOTIDE SEQUENCE</scope>
    <source>
        <strain evidence="4">LMIT007</strain>
    </source>
</reference>
<dbReference type="InterPro" id="IPR051257">
    <property type="entry name" value="Diverse_CBS-Domain"/>
</dbReference>
<evidence type="ECO:0000313" key="5">
    <source>
        <dbReference type="Proteomes" id="UP001165413"/>
    </source>
</evidence>
<gene>
    <name evidence="4" type="ORF">NLF92_04280</name>
</gene>
<dbReference type="SMART" id="SM00116">
    <property type="entry name" value="CBS"/>
    <property type="match status" value="2"/>
</dbReference>
<protein>
    <submittedName>
        <fullName evidence="4">CBS domain-containing protein</fullName>
    </submittedName>
</protein>
<dbReference type="PANTHER" id="PTHR43080:SF2">
    <property type="entry name" value="CBS DOMAIN-CONTAINING PROTEIN"/>
    <property type="match status" value="1"/>
</dbReference>
<evidence type="ECO:0000256" key="2">
    <source>
        <dbReference type="PROSITE-ProRule" id="PRU00703"/>
    </source>
</evidence>
<dbReference type="SUPFAM" id="SSF54631">
    <property type="entry name" value="CBS-domain pair"/>
    <property type="match status" value="1"/>
</dbReference>
<dbReference type="InterPro" id="IPR000644">
    <property type="entry name" value="CBS_dom"/>
</dbReference>